<dbReference type="GO" id="GO:0006633">
    <property type="term" value="P:fatty acid biosynthetic process"/>
    <property type="evidence" value="ECO:0007669"/>
    <property type="project" value="UniProtKB-UniRule"/>
</dbReference>
<dbReference type="PANTHER" id="PTHR43091">
    <property type="entry name" value="3-OXOACYL-[ACYL-CARRIER-PROTEIN] SYNTHASE"/>
    <property type="match status" value="1"/>
</dbReference>
<dbReference type="RefSeq" id="WP_145075127.1">
    <property type="nucleotide sequence ID" value="NZ_CP036425.1"/>
</dbReference>
<sequence>MQGTRRSLSRPAGVKITGTGMCIPNKALTNEDLSKMVDTNDEWITQRTGIKTRYIIADGQDTSDLATGAIRQACENANIDPKDLDMVIVASMTQDVICPAMAATVVKKLGAIPCGAYDLNIACTGFVAAINTASCMIESGHYKNIAVCGADALSKITDWKDRRTCVLFGDAAGAAVLSASDDPEVGCLYQGMWSDGERGEVLYVPRTDADIPESEKEAFSGAYNTIQMNGKAVYKFAVNALADCVDEAMSRAGITADQVKMVIPHQSNLRMLQTAWKKLGFPIDKVYVNIDRYGNSSAGTVGLCLHELMDQEKIKEGDYVIFVAQGGGLSWGTSLWKL</sequence>
<dbReference type="PANTHER" id="PTHR43091:SF2">
    <property type="entry name" value="BETA-KETOACYL-[ACYL-CARRIER-PROTEIN] SYNTHASE III 2"/>
    <property type="match status" value="1"/>
</dbReference>
<dbReference type="Pfam" id="PF08541">
    <property type="entry name" value="ACP_syn_III_C"/>
    <property type="match status" value="1"/>
</dbReference>
<dbReference type="NCBIfam" id="TIGR00747">
    <property type="entry name" value="fabH"/>
    <property type="match status" value="1"/>
</dbReference>
<comment type="subunit">
    <text evidence="10">Homodimer.</text>
</comment>
<dbReference type="InterPro" id="IPR004655">
    <property type="entry name" value="FabH"/>
</dbReference>
<evidence type="ECO:0000259" key="11">
    <source>
        <dbReference type="Pfam" id="PF08541"/>
    </source>
</evidence>
<comment type="subcellular location">
    <subcellularLocation>
        <location evidence="10">Cytoplasm</location>
    </subcellularLocation>
</comment>
<keyword evidence="7 10" id="KW-0275">Fatty acid biosynthesis</keyword>
<dbReference type="EC" id="2.3.1.180" evidence="10"/>
<dbReference type="Proteomes" id="UP000317369">
    <property type="component" value="Chromosome"/>
</dbReference>
<feature type="active site" evidence="10">
    <location>
        <position position="265"/>
    </location>
</feature>
<dbReference type="InterPro" id="IPR016039">
    <property type="entry name" value="Thiolase-like"/>
</dbReference>
<evidence type="ECO:0000256" key="1">
    <source>
        <dbReference type="ARBA" id="ARBA00008642"/>
    </source>
</evidence>
<reference evidence="13 14" key="1">
    <citation type="submission" date="2019-02" db="EMBL/GenBank/DDBJ databases">
        <title>Deep-cultivation of Planctomycetes and their phenomic and genomic characterization uncovers novel biology.</title>
        <authorList>
            <person name="Wiegand S."/>
            <person name="Jogler M."/>
            <person name="Boedeker C."/>
            <person name="Pinto D."/>
            <person name="Vollmers J."/>
            <person name="Rivas-Marin E."/>
            <person name="Kohn T."/>
            <person name="Peeters S.H."/>
            <person name="Heuer A."/>
            <person name="Rast P."/>
            <person name="Oberbeckmann S."/>
            <person name="Bunk B."/>
            <person name="Jeske O."/>
            <person name="Meyerdierks A."/>
            <person name="Storesund J.E."/>
            <person name="Kallscheuer N."/>
            <person name="Luecker S."/>
            <person name="Lage O.M."/>
            <person name="Pohl T."/>
            <person name="Merkel B.J."/>
            <person name="Hornburger P."/>
            <person name="Mueller R.-W."/>
            <person name="Bruemmer F."/>
            <person name="Labrenz M."/>
            <person name="Spormann A.M."/>
            <person name="Op den Camp H."/>
            <person name="Overmann J."/>
            <person name="Amann R."/>
            <person name="Jetten M.S.M."/>
            <person name="Mascher T."/>
            <person name="Medema M.H."/>
            <person name="Devos D.P."/>
            <person name="Kaster A.-K."/>
            <person name="Ovreas L."/>
            <person name="Rohde M."/>
            <person name="Galperin M.Y."/>
            <person name="Jogler C."/>
        </authorList>
    </citation>
    <scope>NUCLEOTIDE SEQUENCE [LARGE SCALE GENOMIC DNA]</scope>
    <source>
        <strain evidence="13 14">KS4</strain>
    </source>
</reference>
<gene>
    <name evidence="10 13" type="primary">fabH</name>
    <name evidence="13" type="ORF">KS4_09250</name>
</gene>
<feature type="active site" evidence="10">
    <location>
        <position position="123"/>
    </location>
</feature>
<comment type="pathway">
    <text evidence="10">Lipid metabolism; fatty acid biosynthesis.</text>
</comment>
<dbReference type="GO" id="GO:0004315">
    <property type="term" value="F:3-oxoacyl-[acyl-carrier-protein] synthase activity"/>
    <property type="evidence" value="ECO:0007669"/>
    <property type="project" value="InterPro"/>
</dbReference>
<comment type="similarity">
    <text evidence="1 10">Belongs to the thiolase-like superfamily. FabH family.</text>
</comment>
<dbReference type="KEGG" id="pcor:KS4_09250"/>
<keyword evidence="2 10" id="KW-0963">Cytoplasm</keyword>
<feature type="domain" description="Beta-ketoacyl-[acyl-carrier-protein] synthase III C-terminal" evidence="11">
    <location>
        <begin position="250"/>
        <end position="337"/>
    </location>
</feature>
<comment type="caution">
    <text evidence="10">Lacks conserved residue(s) required for the propagation of feature annotation.</text>
</comment>
<keyword evidence="5 10" id="KW-0276">Fatty acid metabolism</keyword>
<dbReference type="NCBIfam" id="NF006829">
    <property type="entry name" value="PRK09352.1"/>
    <property type="match status" value="1"/>
</dbReference>
<dbReference type="Gene3D" id="3.40.47.10">
    <property type="match status" value="1"/>
</dbReference>
<proteinExistence type="inferred from homology"/>
<dbReference type="HAMAP" id="MF_01815">
    <property type="entry name" value="FabH"/>
    <property type="match status" value="1"/>
</dbReference>
<feature type="domain" description="Beta-ketoacyl-[acyl-carrier-protein] synthase III N-terminal" evidence="12">
    <location>
        <begin position="117"/>
        <end position="189"/>
    </location>
</feature>
<evidence type="ECO:0000313" key="13">
    <source>
        <dbReference type="EMBL" id="QDU32886.1"/>
    </source>
</evidence>
<evidence type="ECO:0000256" key="6">
    <source>
        <dbReference type="ARBA" id="ARBA00023098"/>
    </source>
</evidence>
<name>A0A517YRN9_9BACT</name>
<dbReference type="InterPro" id="IPR013747">
    <property type="entry name" value="ACP_syn_III_C"/>
</dbReference>
<dbReference type="CDD" id="cd00830">
    <property type="entry name" value="KAS_III"/>
    <property type="match status" value="1"/>
</dbReference>
<evidence type="ECO:0000256" key="2">
    <source>
        <dbReference type="ARBA" id="ARBA00022490"/>
    </source>
</evidence>
<evidence type="ECO:0000256" key="9">
    <source>
        <dbReference type="ARBA" id="ARBA00023315"/>
    </source>
</evidence>
<accession>A0A517YRN9</accession>
<dbReference type="UniPathway" id="UPA00094"/>
<evidence type="ECO:0000256" key="5">
    <source>
        <dbReference type="ARBA" id="ARBA00022832"/>
    </source>
</evidence>
<evidence type="ECO:0000259" key="12">
    <source>
        <dbReference type="Pfam" id="PF08545"/>
    </source>
</evidence>
<evidence type="ECO:0000256" key="4">
    <source>
        <dbReference type="ARBA" id="ARBA00022679"/>
    </source>
</evidence>
<evidence type="ECO:0000313" key="14">
    <source>
        <dbReference type="Proteomes" id="UP000317369"/>
    </source>
</evidence>
<protein>
    <recommendedName>
        <fullName evidence="10">Beta-ketoacyl-[acyl-carrier-protein] synthase III</fullName>
        <shortName evidence="10">Beta-ketoacyl-ACP synthase III</shortName>
        <shortName evidence="10">KAS III</shortName>
        <ecNumber evidence="10">2.3.1.180</ecNumber>
    </recommendedName>
    <alternativeName>
        <fullName evidence="10">3-oxoacyl-[acyl-carrier-protein] synthase 3</fullName>
    </alternativeName>
    <alternativeName>
        <fullName evidence="10">3-oxoacyl-[acyl-carrier-protein] synthase III</fullName>
    </alternativeName>
</protein>
<dbReference type="GO" id="GO:0033818">
    <property type="term" value="F:beta-ketoacyl-acyl-carrier-protein synthase III activity"/>
    <property type="evidence" value="ECO:0007669"/>
    <property type="project" value="UniProtKB-UniRule"/>
</dbReference>
<dbReference type="OrthoDB" id="9815506at2"/>
<dbReference type="EMBL" id="CP036425">
    <property type="protein sequence ID" value="QDU32886.1"/>
    <property type="molecule type" value="Genomic_DNA"/>
</dbReference>
<evidence type="ECO:0000256" key="7">
    <source>
        <dbReference type="ARBA" id="ARBA00023160"/>
    </source>
</evidence>
<organism evidence="13 14">
    <name type="scientific">Poriferisphaera corsica</name>
    <dbReference type="NCBI Taxonomy" id="2528020"/>
    <lineage>
        <taxon>Bacteria</taxon>
        <taxon>Pseudomonadati</taxon>
        <taxon>Planctomycetota</taxon>
        <taxon>Phycisphaerae</taxon>
        <taxon>Phycisphaerales</taxon>
        <taxon>Phycisphaeraceae</taxon>
        <taxon>Poriferisphaera</taxon>
    </lineage>
</organism>
<comment type="function">
    <text evidence="10">Catalyzes the condensation reaction of fatty acid synthesis by the addition to an acyl acceptor of two carbons from malonyl-ACP. Catalyzes the first condensation reaction which initiates fatty acid synthesis and may therefore play a role in governing the total rate of fatty acid production. Possesses both acetoacetyl-ACP synthase and acetyl transacylase activities. Its substrate specificity determines the biosynthesis of branched-chain and/or straight-chain of fatty acids.</text>
</comment>
<dbReference type="InterPro" id="IPR013751">
    <property type="entry name" value="ACP_syn_III_N"/>
</dbReference>
<evidence type="ECO:0000256" key="10">
    <source>
        <dbReference type="HAMAP-Rule" id="MF_01815"/>
    </source>
</evidence>
<keyword evidence="3 10" id="KW-0444">Lipid biosynthesis</keyword>
<keyword evidence="4 10" id="KW-0808">Transferase</keyword>
<dbReference type="GO" id="GO:0005737">
    <property type="term" value="C:cytoplasm"/>
    <property type="evidence" value="ECO:0007669"/>
    <property type="project" value="UniProtKB-SubCell"/>
</dbReference>
<evidence type="ECO:0000256" key="8">
    <source>
        <dbReference type="ARBA" id="ARBA00023268"/>
    </source>
</evidence>
<keyword evidence="8 10" id="KW-0511">Multifunctional enzyme</keyword>
<feature type="active site" evidence="10">
    <location>
        <position position="295"/>
    </location>
</feature>
<keyword evidence="6 10" id="KW-0443">Lipid metabolism</keyword>
<keyword evidence="9 10" id="KW-0012">Acyltransferase</keyword>
<dbReference type="Pfam" id="PF08545">
    <property type="entry name" value="ACP_syn_III"/>
    <property type="match status" value="1"/>
</dbReference>
<evidence type="ECO:0000256" key="3">
    <source>
        <dbReference type="ARBA" id="ARBA00022516"/>
    </source>
</evidence>
<comment type="domain">
    <text evidence="10">The last Arg residue of the ACP-binding site is essential for the weak association between ACP/AcpP and FabH.</text>
</comment>
<comment type="catalytic activity">
    <reaction evidence="10">
        <text>malonyl-[ACP] + acetyl-CoA + H(+) = 3-oxobutanoyl-[ACP] + CO2 + CoA</text>
        <dbReference type="Rhea" id="RHEA:12080"/>
        <dbReference type="Rhea" id="RHEA-COMP:9623"/>
        <dbReference type="Rhea" id="RHEA-COMP:9625"/>
        <dbReference type="ChEBI" id="CHEBI:15378"/>
        <dbReference type="ChEBI" id="CHEBI:16526"/>
        <dbReference type="ChEBI" id="CHEBI:57287"/>
        <dbReference type="ChEBI" id="CHEBI:57288"/>
        <dbReference type="ChEBI" id="CHEBI:78449"/>
        <dbReference type="ChEBI" id="CHEBI:78450"/>
        <dbReference type="EC" id="2.3.1.180"/>
    </reaction>
</comment>
<dbReference type="SUPFAM" id="SSF53901">
    <property type="entry name" value="Thiolase-like"/>
    <property type="match status" value="1"/>
</dbReference>
<dbReference type="AlphaFoldDB" id="A0A517YRN9"/>
<keyword evidence="14" id="KW-1185">Reference proteome</keyword>